<evidence type="ECO:0000313" key="2">
    <source>
        <dbReference type="Proteomes" id="UP000092124"/>
    </source>
</evidence>
<evidence type="ECO:0000313" key="1">
    <source>
        <dbReference type="EMBL" id="OBS82834.1"/>
    </source>
</evidence>
<dbReference type="EMBL" id="LZPO01007983">
    <property type="protein sequence ID" value="OBS82834.1"/>
    <property type="molecule type" value="Genomic_DNA"/>
</dbReference>
<accession>A0A1A6HX74</accession>
<comment type="caution">
    <text evidence="1">The sequence shown here is derived from an EMBL/GenBank/DDBJ whole genome shotgun (WGS) entry which is preliminary data.</text>
</comment>
<protein>
    <submittedName>
        <fullName evidence="1">Uncharacterized protein</fullName>
    </submittedName>
</protein>
<sequence>MVDRMVNCNYLHSAPSSSSRNTHGRRENWEHAATKAVSIENKSKGLQHGPSRHNTVSDHTSDLEMLALLLLHHKQKFL</sequence>
<keyword evidence="2" id="KW-1185">Reference proteome</keyword>
<proteinExistence type="predicted"/>
<name>A0A1A6HX74_NEOLE</name>
<gene>
    <name evidence="1" type="ORF">A6R68_23186</name>
</gene>
<organism evidence="1 2">
    <name type="scientific">Neotoma lepida</name>
    <name type="common">Desert woodrat</name>
    <dbReference type="NCBI Taxonomy" id="56216"/>
    <lineage>
        <taxon>Eukaryota</taxon>
        <taxon>Metazoa</taxon>
        <taxon>Chordata</taxon>
        <taxon>Craniata</taxon>
        <taxon>Vertebrata</taxon>
        <taxon>Euteleostomi</taxon>
        <taxon>Mammalia</taxon>
        <taxon>Eutheria</taxon>
        <taxon>Euarchontoglires</taxon>
        <taxon>Glires</taxon>
        <taxon>Rodentia</taxon>
        <taxon>Myomorpha</taxon>
        <taxon>Muroidea</taxon>
        <taxon>Cricetidae</taxon>
        <taxon>Neotominae</taxon>
        <taxon>Neotoma</taxon>
    </lineage>
</organism>
<dbReference type="Proteomes" id="UP000092124">
    <property type="component" value="Unassembled WGS sequence"/>
</dbReference>
<reference evidence="1 2" key="1">
    <citation type="submission" date="2016-06" db="EMBL/GenBank/DDBJ databases">
        <title>The Draft Genome Sequence and Annotation of the Desert Woodrat Neotoma lepida.</title>
        <authorList>
            <person name="Campbell M."/>
            <person name="Oakeson K.F."/>
            <person name="Yandell M."/>
            <person name="Halpert J.R."/>
            <person name="Dearing D."/>
        </authorList>
    </citation>
    <scope>NUCLEOTIDE SEQUENCE [LARGE SCALE GENOMIC DNA]</scope>
    <source>
        <strain evidence="1">417</strain>
        <tissue evidence="1">Liver</tissue>
    </source>
</reference>
<dbReference type="AlphaFoldDB" id="A0A1A6HX74"/>